<organism evidence="1 2">
    <name type="scientific">Anopheles dirus</name>
    <dbReference type="NCBI Taxonomy" id="7168"/>
    <lineage>
        <taxon>Eukaryota</taxon>
        <taxon>Metazoa</taxon>
        <taxon>Ecdysozoa</taxon>
        <taxon>Arthropoda</taxon>
        <taxon>Hexapoda</taxon>
        <taxon>Insecta</taxon>
        <taxon>Pterygota</taxon>
        <taxon>Neoptera</taxon>
        <taxon>Endopterygota</taxon>
        <taxon>Diptera</taxon>
        <taxon>Nematocera</taxon>
        <taxon>Culicoidea</taxon>
        <taxon>Culicidae</taxon>
        <taxon>Anophelinae</taxon>
        <taxon>Anopheles</taxon>
    </lineage>
</organism>
<dbReference type="STRING" id="7168.A0A182NMZ8"/>
<evidence type="ECO:0000313" key="1">
    <source>
        <dbReference type="EnsemblMetazoa" id="ADIR009033-PA"/>
    </source>
</evidence>
<reference evidence="2" key="1">
    <citation type="submission" date="2013-03" db="EMBL/GenBank/DDBJ databases">
        <title>The Genome Sequence of Anopheles dirus WRAIR2.</title>
        <authorList>
            <consortium name="The Broad Institute Genomics Platform"/>
            <person name="Neafsey D.E."/>
            <person name="Walton C."/>
            <person name="Walker B."/>
            <person name="Young S.K."/>
            <person name="Zeng Q."/>
            <person name="Gargeya S."/>
            <person name="Fitzgerald M."/>
            <person name="Haas B."/>
            <person name="Abouelleil A."/>
            <person name="Allen A.W."/>
            <person name="Alvarado L."/>
            <person name="Arachchi H.M."/>
            <person name="Berlin A.M."/>
            <person name="Chapman S.B."/>
            <person name="Gainer-Dewar J."/>
            <person name="Goldberg J."/>
            <person name="Griggs A."/>
            <person name="Gujja S."/>
            <person name="Hansen M."/>
            <person name="Howarth C."/>
            <person name="Imamovic A."/>
            <person name="Ireland A."/>
            <person name="Larimer J."/>
            <person name="McCowan C."/>
            <person name="Murphy C."/>
            <person name="Pearson M."/>
            <person name="Poon T.W."/>
            <person name="Priest M."/>
            <person name="Roberts A."/>
            <person name="Saif S."/>
            <person name="Shea T."/>
            <person name="Sisk P."/>
            <person name="Sykes S."/>
            <person name="Wortman J."/>
            <person name="Nusbaum C."/>
            <person name="Birren B."/>
        </authorList>
    </citation>
    <scope>NUCLEOTIDE SEQUENCE [LARGE SCALE GENOMIC DNA]</scope>
    <source>
        <strain evidence="2">WRAIR2</strain>
    </source>
</reference>
<name>A0A182NMZ8_9DIPT</name>
<keyword evidence="2" id="KW-1185">Reference proteome</keyword>
<proteinExistence type="predicted"/>
<protein>
    <submittedName>
        <fullName evidence="1">DUF1758 domain-containing protein</fullName>
    </submittedName>
</protein>
<dbReference type="Proteomes" id="UP000075884">
    <property type="component" value="Unassembled WGS sequence"/>
</dbReference>
<dbReference type="VEuPathDB" id="VectorBase:ADIR009033"/>
<accession>A0A182NMZ8</accession>
<dbReference type="AlphaFoldDB" id="A0A182NMZ8"/>
<evidence type="ECO:0000313" key="2">
    <source>
        <dbReference type="Proteomes" id="UP000075884"/>
    </source>
</evidence>
<dbReference type="InterPro" id="IPR021109">
    <property type="entry name" value="Peptidase_aspartic_dom_sf"/>
</dbReference>
<dbReference type="Pfam" id="PF13650">
    <property type="entry name" value="Asp_protease_2"/>
    <property type="match status" value="1"/>
</dbReference>
<dbReference type="EnsemblMetazoa" id="ADIR009033-RA">
    <property type="protein sequence ID" value="ADIR009033-PA"/>
    <property type="gene ID" value="ADIR009033"/>
</dbReference>
<dbReference type="CDD" id="cd00303">
    <property type="entry name" value="retropepsin_like"/>
    <property type="match status" value="1"/>
</dbReference>
<reference evidence="1" key="2">
    <citation type="submission" date="2020-05" db="UniProtKB">
        <authorList>
            <consortium name="EnsemblMetazoa"/>
        </authorList>
    </citation>
    <scope>IDENTIFICATION</scope>
    <source>
        <strain evidence="1">WRAIR2</strain>
    </source>
</reference>
<dbReference type="Gene3D" id="2.40.70.10">
    <property type="entry name" value="Acid Proteases"/>
    <property type="match status" value="1"/>
</dbReference>
<sequence>MGAWQRMRCILDSGSQIEAITADVAKRLRLSVRHGRLTVNGISGKISVSQQVQTDVMAINETHRFNARFYVIPALSAQPPKTITHIPLDMPPDEFLADDSYGHPGPIDAILGAGLFFDAISEGLHRLPNGLTLQNSKFGWLIGGLLRDVTPTKLYEQSINASCIASCIDDLKDKLNGQDWSTLQHHDLDIHFKEHTTIAEDGRYVVRIPLLGDLIQLGDSLEQAQRRLFSLERKLSRHEPTYDEYKRFMREYLELNHFIAVPTHELENVRYVIPHSYVIKPESTTTKLRVVFDASAKTTSGVSLNDLQAIGPVIQPDLLHVWLLSYPDGSGNR</sequence>
<dbReference type="PANTHER" id="PTHR47331">
    <property type="entry name" value="PHD-TYPE DOMAIN-CONTAINING PROTEIN"/>
    <property type="match status" value="1"/>
</dbReference>
<dbReference type="PANTHER" id="PTHR47331:SF1">
    <property type="entry name" value="GAG-LIKE PROTEIN"/>
    <property type="match status" value="1"/>
</dbReference>